<organism evidence="1 2">
    <name type="scientific">Grus japonensis</name>
    <name type="common">Japanese crane</name>
    <name type="synonym">Red-crowned crane</name>
    <dbReference type="NCBI Taxonomy" id="30415"/>
    <lineage>
        <taxon>Eukaryota</taxon>
        <taxon>Metazoa</taxon>
        <taxon>Chordata</taxon>
        <taxon>Craniata</taxon>
        <taxon>Vertebrata</taxon>
        <taxon>Euteleostomi</taxon>
        <taxon>Archelosauria</taxon>
        <taxon>Archosauria</taxon>
        <taxon>Dinosauria</taxon>
        <taxon>Saurischia</taxon>
        <taxon>Theropoda</taxon>
        <taxon>Coelurosauria</taxon>
        <taxon>Aves</taxon>
        <taxon>Neognathae</taxon>
        <taxon>Neoaves</taxon>
        <taxon>Gruiformes</taxon>
        <taxon>Gruidae</taxon>
        <taxon>Grus</taxon>
    </lineage>
</organism>
<sequence>MLVDKKLNVSQQCTLAAQKVNHILGCIKRSVTSRSREVILPLYSALVRPHLESCMQFRGPPYKKDMELLERVQRRATKLIRGLEHLSCEDRLRELGLFSLEKGRLQGDLIAAFQYLKGPTGKLERDWLQGHGVMVQGVMGLK</sequence>
<dbReference type="EMBL" id="BAAFJT010000002">
    <property type="protein sequence ID" value="GAB0182541.1"/>
    <property type="molecule type" value="Genomic_DNA"/>
</dbReference>
<dbReference type="PANTHER" id="PTHR33332">
    <property type="entry name" value="REVERSE TRANSCRIPTASE DOMAIN-CONTAINING PROTEIN"/>
    <property type="match status" value="1"/>
</dbReference>
<name>A0ABC9WBF0_GRUJA</name>
<gene>
    <name evidence="1" type="ORF">GRJ2_000719400</name>
</gene>
<protein>
    <submittedName>
        <fullName evidence="1">Uncharacterized protein</fullName>
    </submittedName>
</protein>
<accession>A0ABC9WBF0</accession>
<dbReference type="AlphaFoldDB" id="A0ABC9WBF0"/>
<keyword evidence="2" id="KW-1185">Reference proteome</keyword>
<evidence type="ECO:0000313" key="2">
    <source>
        <dbReference type="Proteomes" id="UP001623348"/>
    </source>
</evidence>
<reference evidence="1 2" key="1">
    <citation type="submission" date="2024-06" db="EMBL/GenBank/DDBJ databases">
        <title>The draft genome of Grus japonensis, version 3.</title>
        <authorList>
            <person name="Nabeshima K."/>
            <person name="Suzuki S."/>
            <person name="Onuma M."/>
        </authorList>
    </citation>
    <scope>NUCLEOTIDE SEQUENCE [LARGE SCALE GENOMIC DNA]</scope>
    <source>
        <strain evidence="1 2">451A</strain>
    </source>
</reference>
<evidence type="ECO:0000313" key="1">
    <source>
        <dbReference type="EMBL" id="GAB0182541.1"/>
    </source>
</evidence>
<proteinExistence type="predicted"/>
<comment type="caution">
    <text evidence="1">The sequence shown here is derived from an EMBL/GenBank/DDBJ whole genome shotgun (WGS) entry which is preliminary data.</text>
</comment>
<dbReference type="Proteomes" id="UP001623348">
    <property type="component" value="Unassembled WGS sequence"/>
</dbReference>